<dbReference type="SMART" id="SM00220">
    <property type="entry name" value="S_TKc"/>
    <property type="match status" value="1"/>
</dbReference>
<dbReference type="Gene3D" id="1.10.510.10">
    <property type="entry name" value="Transferase(Phosphotransferase) domain 1"/>
    <property type="match status" value="1"/>
</dbReference>
<dbReference type="InterPro" id="IPR011009">
    <property type="entry name" value="Kinase-like_dom_sf"/>
</dbReference>
<keyword evidence="2" id="KW-0723">Serine/threonine-protein kinase</keyword>
<dbReference type="SUPFAM" id="SSF56112">
    <property type="entry name" value="Protein kinase-like (PK-like)"/>
    <property type="match status" value="1"/>
</dbReference>
<evidence type="ECO:0000256" key="6">
    <source>
        <dbReference type="ARBA" id="ARBA00022840"/>
    </source>
</evidence>
<evidence type="ECO:0000256" key="3">
    <source>
        <dbReference type="ARBA" id="ARBA00022679"/>
    </source>
</evidence>
<feature type="region of interest" description="Disordered" evidence="9">
    <location>
        <begin position="13"/>
        <end position="114"/>
    </location>
</feature>
<dbReference type="GO" id="GO:0004674">
    <property type="term" value="F:protein serine/threonine kinase activity"/>
    <property type="evidence" value="ECO:0007669"/>
    <property type="project" value="UniProtKB-KW"/>
</dbReference>
<reference evidence="11 12" key="1">
    <citation type="submission" date="2024-02" db="EMBL/GenBank/DDBJ databases">
        <title>High-quality chromosome-scale genome assembly of Pensacola bahiagrass (Paspalum notatum Flugge var. saurae).</title>
        <authorList>
            <person name="Vega J.M."/>
            <person name="Podio M."/>
            <person name="Orjuela J."/>
            <person name="Siena L.A."/>
            <person name="Pessino S.C."/>
            <person name="Combes M.C."/>
            <person name="Mariac C."/>
            <person name="Albertini E."/>
            <person name="Pupilli F."/>
            <person name="Ortiz J.P.A."/>
            <person name="Leblanc O."/>
        </authorList>
    </citation>
    <scope>NUCLEOTIDE SEQUENCE [LARGE SCALE GENOMIC DNA]</scope>
    <source>
        <strain evidence="11">R1</strain>
        <tissue evidence="11">Leaf</tissue>
    </source>
</reference>
<dbReference type="Pfam" id="PF00069">
    <property type="entry name" value="Pkinase"/>
    <property type="match status" value="1"/>
</dbReference>
<dbReference type="EC" id="2.7.11.1" evidence="1"/>
<dbReference type="PROSITE" id="PS50011">
    <property type="entry name" value="PROTEIN_KINASE_DOM"/>
    <property type="match status" value="1"/>
</dbReference>
<dbReference type="GO" id="GO:0005524">
    <property type="term" value="F:ATP binding"/>
    <property type="evidence" value="ECO:0007669"/>
    <property type="project" value="UniProtKB-KW"/>
</dbReference>
<accession>A0AAQ3TRN2</accession>
<organism evidence="11 12">
    <name type="scientific">Paspalum notatum var. saurae</name>
    <dbReference type="NCBI Taxonomy" id="547442"/>
    <lineage>
        <taxon>Eukaryota</taxon>
        <taxon>Viridiplantae</taxon>
        <taxon>Streptophyta</taxon>
        <taxon>Embryophyta</taxon>
        <taxon>Tracheophyta</taxon>
        <taxon>Spermatophyta</taxon>
        <taxon>Magnoliopsida</taxon>
        <taxon>Liliopsida</taxon>
        <taxon>Poales</taxon>
        <taxon>Poaceae</taxon>
        <taxon>PACMAD clade</taxon>
        <taxon>Panicoideae</taxon>
        <taxon>Andropogonodae</taxon>
        <taxon>Paspaleae</taxon>
        <taxon>Paspalinae</taxon>
        <taxon>Paspalum</taxon>
    </lineage>
</organism>
<gene>
    <name evidence="11" type="ORF">U9M48_024691</name>
</gene>
<dbReference type="EMBL" id="CP144749">
    <property type="protein sequence ID" value="WVZ76747.1"/>
    <property type="molecule type" value="Genomic_DNA"/>
</dbReference>
<dbReference type="AlphaFoldDB" id="A0AAQ3TRN2"/>
<keyword evidence="6" id="KW-0067">ATP-binding</keyword>
<comment type="catalytic activity">
    <reaction evidence="8">
        <text>L-seryl-[protein] + ATP = O-phospho-L-seryl-[protein] + ADP + H(+)</text>
        <dbReference type="Rhea" id="RHEA:17989"/>
        <dbReference type="Rhea" id="RHEA-COMP:9863"/>
        <dbReference type="Rhea" id="RHEA-COMP:11604"/>
        <dbReference type="ChEBI" id="CHEBI:15378"/>
        <dbReference type="ChEBI" id="CHEBI:29999"/>
        <dbReference type="ChEBI" id="CHEBI:30616"/>
        <dbReference type="ChEBI" id="CHEBI:83421"/>
        <dbReference type="ChEBI" id="CHEBI:456216"/>
        <dbReference type="EC" id="2.7.11.1"/>
    </reaction>
</comment>
<evidence type="ECO:0000256" key="5">
    <source>
        <dbReference type="ARBA" id="ARBA00022777"/>
    </source>
</evidence>
<name>A0AAQ3TRN2_PASNO</name>
<evidence type="ECO:0000313" key="11">
    <source>
        <dbReference type="EMBL" id="WVZ76747.1"/>
    </source>
</evidence>
<evidence type="ECO:0000256" key="7">
    <source>
        <dbReference type="ARBA" id="ARBA00047899"/>
    </source>
</evidence>
<dbReference type="PANTHER" id="PTHR24343">
    <property type="entry name" value="SERINE/THREONINE KINASE"/>
    <property type="match status" value="1"/>
</dbReference>
<feature type="domain" description="Protein kinase" evidence="10">
    <location>
        <begin position="1"/>
        <end position="213"/>
    </location>
</feature>
<evidence type="ECO:0000313" key="12">
    <source>
        <dbReference type="Proteomes" id="UP001341281"/>
    </source>
</evidence>
<comment type="catalytic activity">
    <reaction evidence="7">
        <text>L-threonyl-[protein] + ATP = O-phospho-L-threonyl-[protein] + ADP + H(+)</text>
        <dbReference type="Rhea" id="RHEA:46608"/>
        <dbReference type="Rhea" id="RHEA-COMP:11060"/>
        <dbReference type="Rhea" id="RHEA-COMP:11605"/>
        <dbReference type="ChEBI" id="CHEBI:15378"/>
        <dbReference type="ChEBI" id="CHEBI:30013"/>
        <dbReference type="ChEBI" id="CHEBI:30616"/>
        <dbReference type="ChEBI" id="CHEBI:61977"/>
        <dbReference type="ChEBI" id="CHEBI:456216"/>
        <dbReference type="EC" id="2.7.11.1"/>
    </reaction>
</comment>
<dbReference type="InterPro" id="IPR000719">
    <property type="entry name" value="Prot_kinase_dom"/>
</dbReference>
<evidence type="ECO:0000256" key="1">
    <source>
        <dbReference type="ARBA" id="ARBA00012513"/>
    </source>
</evidence>
<evidence type="ECO:0000256" key="2">
    <source>
        <dbReference type="ARBA" id="ARBA00022527"/>
    </source>
</evidence>
<dbReference type="PANTHER" id="PTHR24343:SF466">
    <property type="entry name" value="AMP-ACTIVATED PROTEIN KINASE ALPHA SUBUNIT, ISOFORM A"/>
    <property type="match status" value="1"/>
</dbReference>
<dbReference type="Proteomes" id="UP001341281">
    <property type="component" value="Chromosome 05"/>
</dbReference>
<evidence type="ECO:0000256" key="4">
    <source>
        <dbReference type="ARBA" id="ARBA00022741"/>
    </source>
</evidence>
<sequence>MDEGLNALDCGSTGIDADGKSPSVIHLHTLPPPLRSGTSAATPRRHPTTRQLALACSRPSLLPQSTSSSARASGEPGSGGRRRRAAPLRSAPSAARTRLTPAPHSAARPPPLDTDYIRDDHFLKTSCGSPNYAAPQLISGKLYAGPEVDVWSCGVILYALLCGTLPFDDENMPNLFMKIKSFVRCSKDLIPRMLVLDPMKQITIREIREHDWLMRKLSVRQLLLIIYSWTIGFVQPVAILELNVKKQWTPRSQTSHHMKTPSSARGNRQQIFVESPVGLRPHLPAERKLALGLQRETRAFKESEEELSVHRRHQGSLTLSFFFLGSADTTSQFVFLWLQEIAVFNELEEASALEAVRTEPLKV</sequence>
<keyword evidence="3" id="KW-0808">Transferase</keyword>
<evidence type="ECO:0000259" key="10">
    <source>
        <dbReference type="PROSITE" id="PS50011"/>
    </source>
</evidence>
<protein>
    <recommendedName>
        <fullName evidence="1">non-specific serine/threonine protein kinase</fullName>
        <ecNumber evidence="1">2.7.11.1</ecNumber>
    </recommendedName>
</protein>
<keyword evidence="12" id="KW-1185">Reference proteome</keyword>
<feature type="compositionally biased region" description="Low complexity" evidence="9">
    <location>
        <begin position="87"/>
        <end position="96"/>
    </location>
</feature>
<keyword evidence="4" id="KW-0547">Nucleotide-binding</keyword>
<keyword evidence="5" id="KW-0418">Kinase</keyword>
<evidence type="ECO:0000256" key="8">
    <source>
        <dbReference type="ARBA" id="ARBA00048679"/>
    </source>
</evidence>
<proteinExistence type="predicted"/>
<evidence type="ECO:0000256" key="9">
    <source>
        <dbReference type="SAM" id="MobiDB-lite"/>
    </source>
</evidence>